<sequence length="115" mass="12729">MAPRAPGSHSGYKPSSSPPTLTPFENNFRSTNVKTSCLSARPTPGGAIVSHFEPKPRMKTENNDVVFPLPQPIVMIDFGHCRLRRDDEDDQAWKEAKWDEVASAVLFITSLDGTM</sequence>
<feature type="region of interest" description="Disordered" evidence="1">
    <location>
        <begin position="1"/>
        <end position="28"/>
    </location>
</feature>
<evidence type="ECO:0000313" key="2">
    <source>
        <dbReference type="EMBL" id="CAE6467899.1"/>
    </source>
</evidence>
<accession>A0A8H3BV28</accession>
<dbReference type="AlphaFoldDB" id="A0A8H3BV28"/>
<organism evidence="2 3">
    <name type="scientific">Rhizoctonia solani</name>
    <dbReference type="NCBI Taxonomy" id="456999"/>
    <lineage>
        <taxon>Eukaryota</taxon>
        <taxon>Fungi</taxon>
        <taxon>Dikarya</taxon>
        <taxon>Basidiomycota</taxon>
        <taxon>Agaricomycotina</taxon>
        <taxon>Agaricomycetes</taxon>
        <taxon>Cantharellales</taxon>
        <taxon>Ceratobasidiaceae</taxon>
        <taxon>Rhizoctonia</taxon>
    </lineage>
</organism>
<reference evidence="2" key="1">
    <citation type="submission" date="2021-01" db="EMBL/GenBank/DDBJ databases">
        <authorList>
            <person name="Kaushik A."/>
        </authorList>
    </citation>
    <scope>NUCLEOTIDE SEQUENCE</scope>
    <source>
        <strain evidence="2">Type strain: AG8-Rh-89/</strain>
    </source>
</reference>
<dbReference type="Proteomes" id="UP000663850">
    <property type="component" value="Unassembled WGS sequence"/>
</dbReference>
<proteinExistence type="predicted"/>
<evidence type="ECO:0000313" key="3">
    <source>
        <dbReference type="Proteomes" id="UP000663850"/>
    </source>
</evidence>
<comment type="caution">
    <text evidence="2">The sequence shown here is derived from an EMBL/GenBank/DDBJ whole genome shotgun (WGS) entry which is preliminary data.</text>
</comment>
<gene>
    <name evidence="2" type="ORF">RDB_LOCUS58087</name>
</gene>
<dbReference type="EMBL" id="CAJMWZ010003053">
    <property type="protein sequence ID" value="CAE6467899.1"/>
    <property type="molecule type" value="Genomic_DNA"/>
</dbReference>
<protein>
    <submittedName>
        <fullName evidence="2">Uncharacterized protein</fullName>
    </submittedName>
</protein>
<name>A0A8H3BV28_9AGAM</name>
<evidence type="ECO:0000256" key="1">
    <source>
        <dbReference type="SAM" id="MobiDB-lite"/>
    </source>
</evidence>